<dbReference type="AlphaFoldDB" id="A0A6M3Y500"/>
<accession>A0A6M3Y500</accession>
<evidence type="ECO:0000313" key="2">
    <source>
        <dbReference type="EMBL" id="QJI05153.1"/>
    </source>
</evidence>
<evidence type="ECO:0000313" key="1">
    <source>
        <dbReference type="EMBL" id="QJA65438.1"/>
    </source>
</evidence>
<dbReference type="EMBL" id="MT141538">
    <property type="protein sequence ID" value="QJA65438.1"/>
    <property type="molecule type" value="Genomic_DNA"/>
</dbReference>
<dbReference type="EMBL" id="MT145195">
    <property type="protein sequence ID" value="QJI05153.1"/>
    <property type="molecule type" value="Genomic_DNA"/>
</dbReference>
<name>A0A6M3Y500_9ZZZZ</name>
<gene>
    <name evidence="2" type="ORF">MM415A00136_0035</name>
    <name evidence="1" type="ORF">MM415B00397_0050</name>
</gene>
<proteinExistence type="predicted"/>
<organism evidence="2">
    <name type="scientific">viral metagenome</name>
    <dbReference type="NCBI Taxonomy" id="1070528"/>
    <lineage>
        <taxon>unclassified sequences</taxon>
        <taxon>metagenomes</taxon>
        <taxon>organismal metagenomes</taxon>
    </lineage>
</organism>
<reference evidence="2" key="1">
    <citation type="submission" date="2020-03" db="EMBL/GenBank/DDBJ databases">
        <title>The deep terrestrial virosphere.</title>
        <authorList>
            <person name="Holmfeldt K."/>
            <person name="Nilsson E."/>
            <person name="Simone D."/>
            <person name="Lopez-Fernandez M."/>
            <person name="Wu X."/>
            <person name="de Brujin I."/>
            <person name="Lundin D."/>
            <person name="Andersson A."/>
            <person name="Bertilsson S."/>
            <person name="Dopson M."/>
        </authorList>
    </citation>
    <scope>NUCLEOTIDE SEQUENCE</scope>
    <source>
        <strain evidence="2">MM415A00136</strain>
        <strain evidence="1">MM415B00397</strain>
    </source>
</reference>
<protein>
    <submittedName>
        <fullName evidence="2">Uncharacterized protein</fullName>
    </submittedName>
</protein>
<sequence length="84" mass="9564">MRYELAKQLKEAGWETKNVSNVKEDGSSPTLSELIEACGEGFGGLKLHLEEWDAWSKDRETLAVQHKTPEEAVAKLWLKLHEKN</sequence>